<dbReference type="RefSeq" id="WP_125741248.1">
    <property type="nucleotide sequence ID" value="NZ_RCOR01000018.1"/>
</dbReference>
<proteinExistence type="predicted"/>
<evidence type="ECO:0000313" key="1">
    <source>
        <dbReference type="EMBL" id="RSN69633.1"/>
    </source>
</evidence>
<dbReference type="Proteomes" id="UP000278149">
    <property type="component" value="Unassembled WGS sequence"/>
</dbReference>
<accession>A0A429G785</accession>
<sequence>MMEVKALLKEASDLKTRGSYAESFAILRRVLQLSFKLVLSRLGIDAPYDSTLSLYHLIPIGLRPPIGERELEDFESKYMLSLSSGPLDPRSLEAGFEIAERVIHWAESIIKNKMESLEPQGFGGL</sequence>
<evidence type="ECO:0008006" key="3">
    <source>
        <dbReference type="Google" id="ProtNLM"/>
    </source>
</evidence>
<name>A0A429G785_9CREN</name>
<dbReference type="AlphaFoldDB" id="A0A429G785"/>
<gene>
    <name evidence="1" type="ORF">D9Q81_03265</name>
</gene>
<evidence type="ECO:0000313" key="2">
    <source>
        <dbReference type="Proteomes" id="UP000278149"/>
    </source>
</evidence>
<organism evidence="1 2">
    <name type="scientific">Candidatus Korarchaeum cryptofilum</name>
    <dbReference type="NCBI Taxonomy" id="498846"/>
    <lineage>
        <taxon>Archaea</taxon>
        <taxon>Thermoproteota</taxon>
        <taxon>Candidatus Korarchaeia</taxon>
        <taxon>Candidatus Korarchaeales</taxon>
        <taxon>Candidatus Korarchaeaceae</taxon>
        <taxon>Candidatus Korarchaeum</taxon>
    </lineage>
</organism>
<reference evidence="1 2" key="1">
    <citation type="submission" date="2018-10" db="EMBL/GenBank/DDBJ databases">
        <title>Co-occurring genomic capacity for anaerobic methane metabolism and dissimilatory sulfite reduction discovered in the Korarchaeota.</title>
        <authorList>
            <person name="Mckay L.J."/>
            <person name="Dlakic M."/>
            <person name="Fields M.W."/>
            <person name="Delmont T.O."/>
            <person name="Eren A.M."/>
            <person name="Jay Z.J."/>
            <person name="Klingelsmith K.B."/>
            <person name="Rusch D.B."/>
            <person name="Inskeep W.P."/>
        </authorList>
    </citation>
    <scope>NUCLEOTIDE SEQUENCE [LARGE SCALE GENOMIC DNA]</scope>
    <source>
        <strain evidence="1 2">WS</strain>
    </source>
</reference>
<comment type="caution">
    <text evidence="1">The sequence shown here is derived from an EMBL/GenBank/DDBJ whole genome shotgun (WGS) entry which is preliminary data.</text>
</comment>
<protein>
    <recommendedName>
        <fullName evidence="3">HEPN domain-containing protein</fullName>
    </recommendedName>
</protein>
<dbReference type="EMBL" id="RCOR01000018">
    <property type="protein sequence ID" value="RSN69633.1"/>
    <property type="molecule type" value="Genomic_DNA"/>
</dbReference>